<organism evidence="1 2">
    <name type="scientific">Candidatus Gottesmanbacteria bacterium RIFOXYB1_FULL_47_11</name>
    <dbReference type="NCBI Taxonomy" id="1798401"/>
    <lineage>
        <taxon>Bacteria</taxon>
        <taxon>Candidatus Gottesmaniibacteriota</taxon>
    </lineage>
</organism>
<dbReference type="Proteomes" id="UP000176186">
    <property type="component" value="Unassembled WGS sequence"/>
</dbReference>
<dbReference type="STRING" id="1798401.A2363_04510"/>
<proteinExistence type="predicted"/>
<evidence type="ECO:0000313" key="2">
    <source>
        <dbReference type="Proteomes" id="UP000176186"/>
    </source>
</evidence>
<evidence type="ECO:0000313" key="1">
    <source>
        <dbReference type="EMBL" id="OGG34802.1"/>
    </source>
</evidence>
<dbReference type="AlphaFoldDB" id="A0A1F6BDG7"/>
<reference evidence="1 2" key="1">
    <citation type="journal article" date="2016" name="Nat. Commun.">
        <title>Thousands of microbial genomes shed light on interconnected biogeochemical processes in an aquifer system.</title>
        <authorList>
            <person name="Anantharaman K."/>
            <person name="Brown C.T."/>
            <person name="Hug L.A."/>
            <person name="Sharon I."/>
            <person name="Castelle C.J."/>
            <person name="Probst A.J."/>
            <person name="Thomas B.C."/>
            <person name="Singh A."/>
            <person name="Wilkins M.J."/>
            <person name="Karaoz U."/>
            <person name="Brodie E.L."/>
            <person name="Williams K.H."/>
            <person name="Hubbard S.S."/>
            <person name="Banfield J.F."/>
        </authorList>
    </citation>
    <scope>NUCLEOTIDE SEQUENCE [LARGE SCALE GENOMIC DNA]</scope>
</reference>
<gene>
    <name evidence="1" type="ORF">A2363_04510</name>
</gene>
<accession>A0A1F6BDG7</accession>
<name>A0A1F6BDG7_9BACT</name>
<sequence>MPITAENKLTVIIARMPEFRGWKQDEIERQLIRWEVTPTIFDNPLLSPSAWVVGNSLREIYEKVLGRECGYGGSYAEAYIEYELTKIHKVVPILVKNDVLQKILQIKEESKVNAALQRLTSLPPELAIEKS</sequence>
<comment type="caution">
    <text evidence="1">The sequence shown here is derived from an EMBL/GenBank/DDBJ whole genome shotgun (WGS) entry which is preliminary data.</text>
</comment>
<protein>
    <submittedName>
        <fullName evidence="1">Uncharacterized protein</fullName>
    </submittedName>
</protein>
<dbReference type="EMBL" id="MFKE01000022">
    <property type="protein sequence ID" value="OGG34802.1"/>
    <property type="molecule type" value="Genomic_DNA"/>
</dbReference>